<dbReference type="SUPFAM" id="SSF53720">
    <property type="entry name" value="ALDH-like"/>
    <property type="match status" value="1"/>
</dbReference>
<name>A0A561SFE8_9ACTN</name>
<accession>A0A561SFE8</accession>
<dbReference type="Gene3D" id="3.40.309.10">
    <property type="entry name" value="Aldehyde Dehydrogenase, Chain A, domain 2"/>
    <property type="match status" value="1"/>
</dbReference>
<comment type="similarity">
    <text evidence="1 4">Belongs to the aldehyde dehydrogenase family.</text>
</comment>
<dbReference type="PROSITE" id="PS00070">
    <property type="entry name" value="ALDEHYDE_DEHYDR_CYS"/>
    <property type="match status" value="1"/>
</dbReference>
<evidence type="ECO:0000259" key="6">
    <source>
        <dbReference type="Pfam" id="PF00171"/>
    </source>
</evidence>
<organism evidence="7 8">
    <name type="scientific">Kitasatospora viridis</name>
    <dbReference type="NCBI Taxonomy" id="281105"/>
    <lineage>
        <taxon>Bacteria</taxon>
        <taxon>Bacillati</taxon>
        <taxon>Actinomycetota</taxon>
        <taxon>Actinomycetes</taxon>
        <taxon>Kitasatosporales</taxon>
        <taxon>Streptomycetaceae</taxon>
        <taxon>Kitasatospora</taxon>
    </lineage>
</organism>
<feature type="domain" description="Aldehyde dehydrogenase" evidence="6">
    <location>
        <begin position="30"/>
        <end position="498"/>
    </location>
</feature>
<dbReference type="InterPro" id="IPR016163">
    <property type="entry name" value="Ald_DH_C"/>
</dbReference>
<evidence type="ECO:0000313" key="8">
    <source>
        <dbReference type="Proteomes" id="UP000317940"/>
    </source>
</evidence>
<evidence type="ECO:0000256" key="4">
    <source>
        <dbReference type="RuleBase" id="RU003345"/>
    </source>
</evidence>
<evidence type="ECO:0000256" key="1">
    <source>
        <dbReference type="ARBA" id="ARBA00009986"/>
    </source>
</evidence>
<dbReference type="OrthoDB" id="6882680at2"/>
<proteinExistence type="inferred from homology"/>
<dbReference type="PROSITE" id="PS00687">
    <property type="entry name" value="ALDEHYDE_DEHYDR_GLU"/>
    <property type="match status" value="1"/>
</dbReference>
<sequence length="505" mass="54407">MTTTTLPGSPPLGPDSRTVAPGRLLIGGSWREALSGERQETVNPATEQVTTTVARAGAADAALAAEAARQAFDDGRWSEMPGSQRAKVLNRVADLIEQRAEELAFREVVDMGKLWRDAMTIDIPHIANMFRYFAGWTTKLEGAVKTVEPVGAYGRTMAFTQRQPLGAVAAVTPFNFPLILTVSKIAPALAAGNSFIHKPSSDTPLSSITLAEIMLEAGVPEGVYNLLTGGGAEVGRALVTDPRIDKIALTGSTGTGRSIIRDSADTLKHLTMELGGKSPDIVFADADLERAVTTAFYAIFWNKGEVCVAGSRLLVQRPVYDEVVERLTAMCAAARTGDPFDPASDFGPIATKREFDKVLDYIRIGREEDGARLVAGGEPLTVDGRGWYVRPTVFADARNDMRIAQEEIFGPVLPVIPFDTEDEAVALGNDTPYGLAAGVQTRDVAKALRVARRLDAGTVWINTWHLYDPSAPFGGFKASGYGRENGPEAFENYTQLKTTWLSLES</sequence>
<dbReference type="GO" id="GO:0016620">
    <property type="term" value="F:oxidoreductase activity, acting on the aldehyde or oxo group of donors, NAD or NADP as acceptor"/>
    <property type="evidence" value="ECO:0007669"/>
    <property type="project" value="InterPro"/>
</dbReference>
<dbReference type="AlphaFoldDB" id="A0A561SFE8"/>
<dbReference type="FunFam" id="3.40.309.10:FF:000012">
    <property type="entry name" value="Betaine aldehyde dehydrogenase"/>
    <property type="match status" value="1"/>
</dbReference>
<dbReference type="Proteomes" id="UP000317940">
    <property type="component" value="Unassembled WGS sequence"/>
</dbReference>
<evidence type="ECO:0000256" key="3">
    <source>
        <dbReference type="PROSITE-ProRule" id="PRU10007"/>
    </source>
</evidence>
<dbReference type="InterPro" id="IPR016162">
    <property type="entry name" value="Ald_DH_N"/>
</dbReference>
<feature type="region of interest" description="Disordered" evidence="5">
    <location>
        <begin position="1"/>
        <end position="20"/>
    </location>
</feature>
<dbReference type="InterPro" id="IPR016160">
    <property type="entry name" value="Ald_DH_CS_CYS"/>
</dbReference>
<dbReference type="InterPro" id="IPR016161">
    <property type="entry name" value="Ald_DH/histidinol_DH"/>
</dbReference>
<dbReference type="RefSeq" id="WP_145910556.1">
    <property type="nucleotide sequence ID" value="NZ_BAAAMZ010000001.1"/>
</dbReference>
<keyword evidence="8" id="KW-1185">Reference proteome</keyword>
<dbReference type="EMBL" id="VIWT01000005">
    <property type="protein sequence ID" value="TWF73594.1"/>
    <property type="molecule type" value="Genomic_DNA"/>
</dbReference>
<comment type="caution">
    <text evidence="7">The sequence shown here is derived from an EMBL/GenBank/DDBJ whole genome shotgun (WGS) entry which is preliminary data.</text>
</comment>
<evidence type="ECO:0000256" key="2">
    <source>
        <dbReference type="ARBA" id="ARBA00023002"/>
    </source>
</evidence>
<evidence type="ECO:0000256" key="5">
    <source>
        <dbReference type="SAM" id="MobiDB-lite"/>
    </source>
</evidence>
<dbReference type="Gene3D" id="3.40.605.10">
    <property type="entry name" value="Aldehyde Dehydrogenase, Chain A, domain 1"/>
    <property type="match status" value="1"/>
</dbReference>
<dbReference type="InterPro" id="IPR015590">
    <property type="entry name" value="Aldehyde_DH_dom"/>
</dbReference>
<gene>
    <name evidence="7" type="ORF">FHX73_15207</name>
</gene>
<dbReference type="Pfam" id="PF00171">
    <property type="entry name" value="Aldedh"/>
    <property type="match status" value="1"/>
</dbReference>
<reference evidence="7 8" key="1">
    <citation type="submission" date="2019-06" db="EMBL/GenBank/DDBJ databases">
        <title>Sequencing the genomes of 1000 actinobacteria strains.</title>
        <authorList>
            <person name="Klenk H.-P."/>
        </authorList>
    </citation>
    <scope>NUCLEOTIDE SEQUENCE [LARGE SCALE GENOMIC DNA]</scope>
    <source>
        <strain evidence="7 8">DSM 44826</strain>
    </source>
</reference>
<dbReference type="PANTHER" id="PTHR11699">
    <property type="entry name" value="ALDEHYDE DEHYDROGENASE-RELATED"/>
    <property type="match status" value="1"/>
</dbReference>
<dbReference type="FunFam" id="3.40.605.10:FF:000007">
    <property type="entry name" value="NAD/NADP-dependent betaine aldehyde dehydrogenase"/>
    <property type="match status" value="1"/>
</dbReference>
<keyword evidence="2 4" id="KW-0560">Oxidoreductase</keyword>
<evidence type="ECO:0000313" key="7">
    <source>
        <dbReference type="EMBL" id="TWF73594.1"/>
    </source>
</evidence>
<feature type="active site" evidence="3">
    <location>
        <position position="273"/>
    </location>
</feature>
<protein>
    <submittedName>
        <fullName evidence="7">Aldehyde dehydrogenase (NAD+)</fullName>
    </submittedName>
</protein>
<dbReference type="InterPro" id="IPR029510">
    <property type="entry name" value="Ald_DH_CS_GLU"/>
</dbReference>